<dbReference type="GeneID" id="18920062"/>
<dbReference type="InParanoid" id="K5UG22"/>
<dbReference type="HOGENOM" id="CLU_2256555_0_0_1"/>
<proteinExistence type="predicted"/>
<evidence type="ECO:0000313" key="1">
    <source>
        <dbReference type="EMBL" id="EKM48406.1"/>
    </source>
</evidence>
<keyword evidence="2" id="KW-1185">Reference proteome</keyword>
<dbReference type="EMBL" id="JH931087">
    <property type="protein sequence ID" value="EKM48406.1"/>
    <property type="molecule type" value="Genomic_DNA"/>
</dbReference>
<reference evidence="1 2" key="1">
    <citation type="journal article" date="2012" name="BMC Genomics">
        <title>Comparative genomics of the white-rot fungi, Phanerochaete carnosa and P. chrysosporium, to elucidate the genetic basis of the distinct wood types they colonize.</title>
        <authorList>
            <person name="Suzuki H."/>
            <person name="MacDonald J."/>
            <person name="Syed K."/>
            <person name="Salamov A."/>
            <person name="Hori C."/>
            <person name="Aerts A."/>
            <person name="Henrissat B."/>
            <person name="Wiebenga A."/>
            <person name="vanKuyk P.A."/>
            <person name="Barry K."/>
            <person name="Lindquist E."/>
            <person name="LaButti K."/>
            <person name="Lapidus A."/>
            <person name="Lucas S."/>
            <person name="Coutinho P."/>
            <person name="Gong Y."/>
            <person name="Samejima M."/>
            <person name="Mahadevan R."/>
            <person name="Abou-Zaid M."/>
            <person name="de Vries R.P."/>
            <person name="Igarashi K."/>
            <person name="Yadav J.S."/>
            <person name="Grigoriev I.V."/>
            <person name="Master E.R."/>
        </authorList>
    </citation>
    <scope>NUCLEOTIDE SEQUENCE [LARGE SCALE GENOMIC DNA]</scope>
    <source>
        <strain evidence="1 2">HHB-10118-sp</strain>
    </source>
</reference>
<feature type="non-terminal residue" evidence="1">
    <location>
        <position position="106"/>
    </location>
</feature>
<dbReference type="RefSeq" id="XP_007403042.1">
    <property type="nucleotide sequence ID" value="XM_007402980.1"/>
</dbReference>
<protein>
    <submittedName>
        <fullName evidence="1">Uncharacterized protein</fullName>
    </submittedName>
</protein>
<evidence type="ECO:0000313" key="2">
    <source>
        <dbReference type="Proteomes" id="UP000008370"/>
    </source>
</evidence>
<gene>
    <name evidence="1" type="ORF">PHACADRAFT_56576</name>
</gene>
<dbReference type="STRING" id="650164.K5UG22"/>
<accession>K5UG22</accession>
<dbReference type="KEGG" id="pco:PHACADRAFT_56576"/>
<dbReference type="Proteomes" id="UP000008370">
    <property type="component" value="Unassembled WGS sequence"/>
</dbReference>
<feature type="non-terminal residue" evidence="1">
    <location>
        <position position="1"/>
    </location>
</feature>
<organism evidence="1 2">
    <name type="scientific">Phanerochaete carnosa (strain HHB-10118-sp)</name>
    <name type="common">White-rot fungus</name>
    <name type="synonym">Peniophora carnosa</name>
    <dbReference type="NCBI Taxonomy" id="650164"/>
    <lineage>
        <taxon>Eukaryota</taxon>
        <taxon>Fungi</taxon>
        <taxon>Dikarya</taxon>
        <taxon>Basidiomycota</taxon>
        <taxon>Agaricomycotina</taxon>
        <taxon>Agaricomycetes</taxon>
        <taxon>Polyporales</taxon>
        <taxon>Phanerochaetaceae</taxon>
        <taxon>Phanerochaete</taxon>
    </lineage>
</organism>
<sequence length="106" mass="11740">YLPPPVLDILDNKKIEGAKRAAMLTAALKWALDRVPLTMIPVQARPAMLLLKAFTPYLGYVGGYVVWSWSAVKSFDKGHGVTLTATWLLTVAVIPGTWEEKNFPQD</sequence>
<dbReference type="AlphaFoldDB" id="K5UG22"/>
<dbReference type="OrthoDB" id="3247214at2759"/>
<name>K5UG22_PHACS</name>